<dbReference type="InterPro" id="IPR002645">
    <property type="entry name" value="STAS_dom"/>
</dbReference>
<dbReference type="PROSITE" id="PS50801">
    <property type="entry name" value="STAS"/>
    <property type="match status" value="1"/>
</dbReference>
<protein>
    <submittedName>
        <fullName evidence="2">STAS domain-containing protein</fullName>
    </submittedName>
</protein>
<dbReference type="RefSeq" id="WP_142619883.1">
    <property type="nucleotide sequence ID" value="NZ_VIRM01000019.1"/>
</dbReference>
<dbReference type="Pfam" id="PF01740">
    <property type="entry name" value="STAS"/>
    <property type="match status" value="1"/>
</dbReference>
<organism evidence="2 3">
    <name type="scientific">Microbispora hainanensis</name>
    <dbReference type="NCBI Taxonomy" id="568844"/>
    <lineage>
        <taxon>Bacteria</taxon>
        <taxon>Bacillati</taxon>
        <taxon>Actinomycetota</taxon>
        <taxon>Actinomycetes</taxon>
        <taxon>Streptosporangiales</taxon>
        <taxon>Streptosporangiaceae</taxon>
        <taxon>Microbispora</taxon>
    </lineage>
</organism>
<dbReference type="PANTHER" id="PTHR33495">
    <property type="entry name" value="ANTI-SIGMA FACTOR ANTAGONIST TM_1081-RELATED-RELATED"/>
    <property type="match status" value="1"/>
</dbReference>
<feature type="domain" description="STAS" evidence="1">
    <location>
        <begin position="5"/>
        <end position="138"/>
    </location>
</feature>
<evidence type="ECO:0000313" key="3">
    <source>
        <dbReference type="Proteomes" id="UP000316541"/>
    </source>
</evidence>
<evidence type="ECO:0000313" key="2">
    <source>
        <dbReference type="EMBL" id="TQS20027.1"/>
    </source>
</evidence>
<sequence>MTTRLGVTVRHEATHTLVTLTGELDVISGERLRTVFGKLFDESSGESSGTSSGTSFGTSFGTLPDEGAVRLVVDASELTFCDSMGLRLLLETHDHAVEAGGFLKLAGVRGVFLRILTVTGLHAAFPIHETVEDAVAALDG</sequence>
<comment type="caution">
    <text evidence="2">The sequence shown here is derived from an EMBL/GenBank/DDBJ whole genome shotgun (WGS) entry which is preliminary data.</text>
</comment>
<dbReference type="CDD" id="cd07043">
    <property type="entry name" value="STAS_anti-anti-sigma_factors"/>
    <property type="match status" value="1"/>
</dbReference>
<dbReference type="EMBL" id="VIRM01000019">
    <property type="protein sequence ID" value="TQS20027.1"/>
    <property type="molecule type" value="Genomic_DNA"/>
</dbReference>
<proteinExistence type="predicted"/>
<dbReference type="Gene3D" id="3.30.750.24">
    <property type="entry name" value="STAS domain"/>
    <property type="match status" value="1"/>
</dbReference>
<gene>
    <name evidence="2" type="ORF">FLX08_17210</name>
</gene>
<dbReference type="InterPro" id="IPR036513">
    <property type="entry name" value="STAS_dom_sf"/>
</dbReference>
<accession>A0A544YTG5</accession>
<dbReference type="SUPFAM" id="SSF52091">
    <property type="entry name" value="SpoIIaa-like"/>
    <property type="match status" value="1"/>
</dbReference>
<evidence type="ECO:0000259" key="1">
    <source>
        <dbReference type="PROSITE" id="PS50801"/>
    </source>
</evidence>
<dbReference type="PANTHER" id="PTHR33495:SF2">
    <property type="entry name" value="ANTI-SIGMA FACTOR ANTAGONIST TM_1081-RELATED"/>
    <property type="match status" value="1"/>
</dbReference>
<name>A0A544YTG5_9ACTN</name>
<dbReference type="AlphaFoldDB" id="A0A544YTG5"/>
<reference evidence="2 3" key="1">
    <citation type="submission" date="2019-07" db="EMBL/GenBank/DDBJ databases">
        <title>Microbispora hainanensis DSM 45428.</title>
        <authorList>
            <person name="Thawai C."/>
        </authorList>
    </citation>
    <scope>NUCLEOTIDE SEQUENCE [LARGE SCALE GENOMIC DNA]</scope>
    <source>
        <strain evidence="2 3">DSM 45428</strain>
    </source>
</reference>
<dbReference type="Proteomes" id="UP000316541">
    <property type="component" value="Unassembled WGS sequence"/>
</dbReference>
<dbReference type="GO" id="GO:0043856">
    <property type="term" value="F:anti-sigma factor antagonist activity"/>
    <property type="evidence" value="ECO:0007669"/>
    <property type="project" value="TreeGrafter"/>
</dbReference>